<keyword evidence="2" id="KW-0472">Membrane</keyword>
<feature type="region of interest" description="Disordered" evidence="1">
    <location>
        <begin position="121"/>
        <end position="174"/>
    </location>
</feature>
<name>A0A6M1SN01_9HYPH</name>
<evidence type="ECO:0000256" key="1">
    <source>
        <dbReference type="SAM" id="MobiDB-lite"/>
    </source>
</evidence>
<keyword evidence="4" id="KW-1185">Reference proteome</keyword>
<evidence type="ECO:0000313" key="3">
    <source>
        <dbReference type="EMBL" id="NGP18588.1"/>
    </source>
</evidence>
<protein>
    <submittedName>
        <fullName evidence="3">Oligosaccharide flippase family protein</fullName>
    </submittedName>
</protein>
<dbReference type="Proteomes" id="UP000474802">
    <property type="component" value="Unassembled WGS sequence"/>
</dbReference>
<keyword evidence="2" id="KW-0812">Transmembrane</keyword>
<evidence type="ECO:0000313" key="4">
    <source>
        <dbReference type="Proteomes" id="UP000474802"/>
    </source>
</evidence>
<proteinExistence type="predicted"/>
<comment type="caution">
    <text evidence="3">The sequence shown here is derived from an EMBL/GenBank/DDBJ whole genome shotgun (WGS) entry which is preliminary data.</text>
</comment>
<evidence type="ECO:0000256" key="2">
    <source>
        <dbReference type="SAM" id="Phobius"/>
    </source>
</evidence>
<feature type="transmembrane region" description="Helical" evidence="2">
    <location>
        <begin position="44"/>
        <end position="68"/>
    </location>
</feature>
<sequence length="288" mass="32635">MQKLANPSFHVMAIRIGGAGLALAAQVLASRIMGAEEFGRYALVLVYLLLFGHFATFGTAQLLCRLLAEYLERGERGRALGLLNSPSPPRLAFFPDCCRHRFRPRPGPITTARAPIRLARHSRIGRHTAPCPPGLSRSHRPRHRSSNAGHRSRLPSPPHRHHRRPCHPADPRLRGRRYYGHNTHHCRPARHHCHPVRAALATPQPAYPRCKAPVFDPGLDQDRAAHRQRRCCRGPLRQCRYPDPRLLRAARNGRALLRCLTPDTNPRLCALWRHCGYCTEICAALRRQ</sequence>
<accession>A0A6M1SN01</accession>
<keyword evidence="2" id="KW-1133">Transmembrane helix</keyword>
<organism evidence="3 4">
    <name type="scientific">Devosia aurantiaca</name>
    <dbReference type="NCBI Taxonomy" id="2714858"/>
    <lineage>
        <taxon>Bacteria</taxon>
        <taxon>Pseudomonadati</taxon>
        <taxon>Pseudomonadota</taxon>
        <taxon>Alphaproteobacteria</taxon>
        <taxon>Hyphomicrobiales</taxon>
        <taxon>Devosiaceae</taxon>
        <taxon>Devosia</taxon>
    </lineage>
</organism>
<feature type="compositionally biased region" description="Basic residues" evidence="1">
    <location>
        <begin position="137"/>
        <end position="166"/>
    </location>
</feature>
<reference evidence="3 4" key="1">
    <citation type="submission" date="2020-02" db="EMBL/GenBank/DDBJ databases">
        <authorList>
            <person name="Khan S.A."/>
            <person name="Jeon C.O."/>
            <person name="Chun B.H."/>
        </authorList>
    </citation>
    <scope>NUCLEOTIDE SEQUENCE [LARGE SCALE GENOMIC DNA]</scope>
    <source>
        <strain evidence="3 4">H239</strain>
    </source>
</reference>
<reference evidence="3 4" key="2">
    <citation type="submission" date="2020-03" db="EMBL/GenBank/DDBJ databases">
        <title>Devosia chinhatensis sp. nov., isolated from a hexachlorocyclohexane (HCH) dump site in India.</title>
        <authorList>
            <person name="Kumar M."/>
            <person name="Lal R."/>
        </authorList>
    </citation>
    <scope>NUCLEOTIDE SEQUENCE [LARGE SCALE GENOMIC DNA]</scope>
    <source>
        <strain evidence="3 4">H239</strain>
    </source>
</reference>
<gene>
    <name evidence="3" type="ORF">G5575_13835</name>
</gene>
<dbReference type="EMBL" id="JAALFG010000003">
    <property type="protein sequence ID" value="NGP18588.1"/>
    <property type="molecule type" value="Genomic_DNA"/>
</dbReference>
<dbReference type="AlphaFoldDB" id="A0A6M1SN01"/>